<feature type="compositionally biased region" description="Basic and acidic residues" evidence="1">
    <location>
        <begin position="32"/>
        <end position="62"/>
    </location>
</feature>
<dbReference type="EMBL" id="BGZK01000433">
    <property type="protein sequence ID" value="GBP43310.1"/>
    <property type="molecule type" value="Genomic_DNA"/>
</dbReference>
<accession>A0A4C1VXH2</accession>
<dbReference type="Proteomes" id="UP000299102">
    <property type="component" value="Unassembled WGS sequence"/>
</dbReference>
<gene>
    <name evidence="2" type="ORF">EVAR_31194_1</name>
</gene>
<evidence type="ECO:0000313" key="3">
    <source>
        <dbReference type="Proteomes" id="UP000299102"/>
    </source>
</evidence>
<proteinExistence type="predicted"/>
<comment type="caution">
    <text evidence="2">The sequence shown here is derived from an EMBL/GenBank/DDBJ whole genome shotgun (WGS) entry which is preliminary data.</text>
</comment>
<feature type="region of interest" description="Disordered" evidence="1">
    <location>
        <begin position="23"/>
        <end position="62"/>
    </location>
</feature>
<protein>
    <submittedName>
        <fullName evidence="2">Uncharacterized protein</fullName>
    </submittedName>
</protein>
<name>A0A4C1VXH2_EUMVA</name>
<dbReference type="AlphaFoldDB" id="A0A4C1VXH2"/>
<reference evidence="2 3" key="1">
    <citation type="journal article" date="2019" name="Commun. Biol.">
        <title>The bagworm genome reveals a unique fibroin gene that provides high tensile strength.</title>
        <authorList>
            <person name="Kono N."/>
            <person name="Nakamura H."/>
            <person name="Ohtoshi R."/>
            <person name="Tomita M."/>
            <person name="Numata K."/>
            <person name="Arakawa K."/>
        </authorList>
    </citation>
    <scope>NUCLEOTIDE SEQUENCE [LARGE SCALE GENOMIC DNA]</scope>
</reference>
<sequence>MRGWHSNACALYTCYRSARALTTSSVHNSNARGKEKERYTKVESRREKERVSELEAERSVEGHHQWNPKALFVGTSGRRAHTPYNRQGPTAARSYLFMGASWRAVSRDRDNIQIYGVRQAGESVAGDYPPPAAAEMLSDRL</sequence>
<feature type="region of interest" description="Disordered" evidence="1">
    <location>
        <begin position="122"/>
        <end position="141"/>
    </location>
</feature>
<evidence type="ECO:0000256" key="1">
    <source>
        <dbReference type="SAM" id="MobiDB-lite"/>
    </source>
</evidence>
<evidence type="ECO:0000313" key="2">
    <source>
        <dbReference type="EMBL" id="GBP43310.1"/>
    </source>
</evidence>
<keyword evidence="3" id="KW-1185">Reference proteome</keyword>
<organism evidence="2 3">
    <name type="scientific">Eumeta variegata</name>
    <name type="common">Bagworm moth</name>
    <name type="synonym">Eumeta japonica</name>
    <dbReference type="NCBI Taxonomy" id="151549"/>
    <lineage>
        <taxon>Eukaryota</taxon>
        <taxon>Metazoa</taxon>
        <taxon>Ecdysozoa</taxon>
        <taxon>Arthropoda</taxon>
        <taxon>Hexapoda</taxon>
        <taxon>Insecta</taxon>
        <taxon>Pterygota</taxon>
        <taxon>Neoptera</taxon>
        <taxon>Endopterygota</taxon>
        <taxon>Lepidoptera</taxon>
        <taxon>Glossata</taxon>
        <taxon>Ditrysia</taxon>
        <taxon>Tineoidea</taxon>
        <taxon>Psychidae</taxon>
        <taxon>Oiketicinae</taxon>
        <taxon>Eumeta</taxon>
    </lineage>
</organism>